<dbReference type="GO" id="GO:0005524">
    <property type="term" value="F:ATP binding"/>
    <property type="evidence" value="ECO:0007669"/>
    <property type="project" value="UniProtKB-KW"/>
</dbReference>
<feature type="transmembrane region" description="Helical" evidence="10">
    <location>
        <begin position="23"/>
        <end position="47"/>
    </location>
</feature>
<evidence type="ECO:0000256" key="1">
    <source>
        <dbReference type="ARBA" id="ARBA00004141"/>
    </source>
</evidence>
<dbReference type="InterPro" id="IPR027417">
    <property type="entry name" value="P-loop_NTPase"/>
</dbReference>
<name>A0A2I0J9Z5_PUNGR</name>
<keyword evidence="6" id="KW-0547">Nucleotide-binding</keyword>
<comment type="similarity">
    <text evidence="2">Belongs to the ABC transporter superfamily. ABCG family. PDR (TC 3.A.1.205) subfamily.</text>
</comment>
<dbReference type="FunFam" id="3.40.50.300:FF:000157">
    <property type="entry name" value="ABC transporter G family member 34"/>
    <property type="match status" value="1"/>
</dbReference>
<evidence type="ECO:0000256" key="7">
    <source>
        <dbReference type="ARBA" id="ARBA00022840"/>
    </source>
</evidence>
<dbReference type="Pfam" id="PF08370">
    <property type="entry name" value="PDR_assoc"/>
    <property type="match status" value="1"/>
</dbReference>
<feature type="transmembrane region" description="Helical" evidence="10">
    <location>
        <begin position="591"/>
        <end position="609"/>
    </location>
</feature>
<evidence type="ECO:0000313" key="13">
    <source>
        <dbReference type="Proteomes" id="UP000233551"/>
    </source>
</evidence>
<accession>A0A2I0J9Z5</accession>
<dbReference type="AlphaFoldDB" id="A0A2I0J9Z5"/>
<dbReference type="GO" id="GO:0140359">
    <property type="term" value="F:ABC-type transporter activity"/>
    <property type="evidence" value="ECO:0007669"/>
    <property type="project" value="InterPro"/>
</dbReference>
<dbReference type="CDD" id="cd03232">
    <property type="entry name" value="ABCG_PDR_domain2"/>
    <property type="match status" value="1"/>
</dbReference>
<evidence type="ECO:0000256" key="10">
    <source>
        <dbReference type="SAM" id="Phobius"/>
    </source>
</evidence>
<dbReference type="Proteomes" id="UP000233551">
    <property type="component" value="Unassembled WGS sequence"/>
</dbReference>
<dbReference type="InterPro" id="IPR013525">
    <property type="entry name" value="ABC2_TM"/>
</dbReference>
<keyword evidence="4 10" id="KW-0812">Transmembrane</keyword>
<keyword evidence="8 10" id="KW-1133">Transmembrane helix</keyword>
<sequence>MLPTNNTIGQQILQSRGLDFGGYAFWVSVCALFGFTLLFNVGFTLALSFLKRRMVLSFVPLTLVFDNVQYYVDTQTLRELRLVQKRLRLLSDITGAFRPGILTALMGASGAGKTTLLDVLSGRKTTGYIEGEIKVGGYPKVQETFARISGYCEQTDIHSPQITVKESIIFSAWMRLHPQIDSKSKTDLVNEVLEITELYEIKDALVGIPGVSGLSMGQRKRLTIAVELVANPSIIFMNEPTTGLDARAAAIIMCAVKNVADTGRTIACTIHQPSIDIFESFDELILLKTGGQMIYSGPLGKHSSKVIEYFESIPGVPKIRNNYNPATWMLEITSASAEAELGVDFAQIYKDSPLHQALPGNSQLVSSLPLIPLTHLSAFFSAPMADSSSSSIMTDRFSQSLSKNEGAAAVHSKHSLSVSVAFLKQNQQGGCETAEHSTSRFHRPAFPDSVFAELVGPVQVLPLEAALVLLEKPFLQLEAASADSSDVRAFWYCLLGPRPEIVIVEVPYMLAQTLLFVVVTYPMIGYYVSADKIFWYFYGMLCVQLYYNYLGMLLVSLTPSVMLAEILSAALYTNFNLFAGFLIPKPRIPKWWIWIYYLCPTSWSLNAMFTAQYGDIDKEITVFGETKTVATFLRDYFGFHHDRLYVTAIVMTAFPFILASLFTFFIGRLNFQRSKKHDPASISSSSVTYFAIG</sequence>
<evidence type="ECO:0000256" key="3">
    <source>
        <dbReference type="ARBA" id="ARBA00022448"/>
    </source>
</evidence>
<reference evidence="12 13" key="1">
    <citation type="submission" date="2017-11" db="EMBL/GenBank/DDBJ databases">
        <title>De-novo sequencing of pomegranate (Punica granatum L.) genome.</title>
        <authorList>
            <person name="Akparov Z."/>
            <person name="Amiraslanov A."/>
            <person name="Hajiyeva S."/>
            <person name="Abbasov M."/>
            <person name="Kaur K."/>
            <person name="Hamwieh A."/>
            <person name="Solovyev V."/>
            <person name="Salamov A."/>
            <person name="Braich B."/>
            <person name="Kosarev P."/>
            <person name="Mahmoud A."/>
            <person name="Hajiyev E."/>
            <person name="Babayeva S."/>
            <person name="Izzatullayeva V."/>
            <person name="Mammadov A."/>
            <person name="Mammadov A."/>
            <person name="Sharifova S."/>
            <person name="Ojaghi J."/>
            <person name="Eynullazada K."/>
            <person name="Bayramov B."/>
            <person name="Abdulazimova A."/>
            <person name="Shahmuradov I."/>
        </authorList>
    </citation>
    <scope>NUCLEOTIDE SEQUENCE [LARGE SCALE GENOMIC DNA]</scope>
    <source>
        <strain evidence="13">cv. AG2017</strain>
        <tissue evidence="12">Leaf</tissue>
    </source>
</reference>
<evidence type="ECO:0000256" key="2">
    <source>
        <dbReference type="ARBA" id="ARBA00006012"/>
    </source>
</evidence>
<dbReference type="InterPro" id="IPR034003">
    <property type="entry name" value="ABCG_PDR_2"/>
</dbReference>
<dbReference type="SMART" id="SM00382">
    <property type="entry name" value="AAA"/>
    <property type="match status" value="1"/>
</dbReference>
<dbReference type="Pfam" id="PF01061">
    <property type="entry name" value="ABC2_membrane"/>
    <property type="match status" value="1"/>
</dbReference>
<comment type="subcellular location">
    <subcellularLocation>
        <location evidence="1">Membrane</location>
        <topology evidence="1">Multi-pass membrane protein</topology>
    </subcellularLocation>
</comment>
<comment type="caution">
    <text evidence="12">The sequence shown here is derived from an EMBL/GenBank/DDBJ whole genome shotgun (WGS) entry which is preliminary data.</text>
</comment>
<feature type="transmembrane region" description="Helical" evidence="10">
    <location>
        <begin position="508"/>
        <end position="528"/>
    </location>
</feature>
<dbReference type="InterPro" id="IPR043926">
    <property type="entry name" value="ABCG_dom"/>
</dbReference>
<evidence type="ECO:0000256" key="8">
    <source>
        <dbReference type="ARBA" id="ARBA00022989"/>
    </source>
</evidence>
<feature type="transmembrane region" description="Helical" evidence="10">
    <location>
        <begin position="561"/>
        <end position="584"/>
    </location>
</feature>
<gene>
    <name evidence="12" type="ORF">CRG98_026535</name>
</gene>
<dbReference type="PROSITE" id="PS50893">
    <property type="entry name" value="ABC_TRANSPORTER_2"/>
    <property type="match status" value="1"/>
</dbReference>
<organism evidence="12 13">
    <name type="scientific">Punica granatum</name>
    <name type="common">Pomegranate</name>
    <dbReference type="NCBI Taxonomy" id="22663"/>
    <lineage>
        <taxon>Eukaryota</taxon>
        <taxon>Viridiplantae</taxon>
        <taxon>Streptophyta</taxon>
        <taxon>Embryophyta</taxon>
        <taxon>Tracheophyta</taxon>
        <taxon>Spermatophyta</taxon>
        <taxon>Magnoliopsida</taxon>
        <taxon>eudicotyledons</taxon>
        <taxon>Gunneridae</taxon>
        <taxon>Pentapetalae</taxon>
        <taxon>rosids</taxon>
        <taxon>malvids</taxon>
        <taxon>Myrtales</taxon>
        <taxon>Lythraceae</taxon>
        <taxon>Punica</taxon>
    </lineage>
</organism>
<keyword evidence="5" id="KW-0677">Repeat</keyword>
<proteinExistence type="inferred from homology"/>
<keyword evidence="9 10" id="KW-0472">Membrane</keyword>
<evidence type="ECO:0000259" key="11">
    <source>
        <dbReference type="PROSITE" id="PS50893"/>
    </source>
</evidence>
<protein>
    <recommendedName>
        <fullName evidence="11">ABC transporter domain-containing protein</fullName>
    </recommendedName>
</protein>
<evidence type="ECO:0000256" key="5">
    <source>
        <dbReference type="ARBA" id="ARBA00022737"/>
    </source>
</evidence>
<evidence type="ECO:0000256" key="6">
    <source>
        <dbReference type="ARBA" id="ARBA00022741"/>
    </source>
</evidence>
<dbReference type="STRING" id="22663.A0A2I0J9Z5"/>
<feature type="non-terminal residue" evidence="12">
    <location>
        <position position="1"/>
    </location>
</feature>
<keyword evidence="13" id="KW-1185">Reference proteome</keyword>
<feature type="transmembrane region" description="Helical" evidence="10">
    <location>
        <begin position="535"/>
        <end position="555"/>
    </location>
</feature>
<dbReference type="Pfam" id="PF00005">
    <property type="entry name" value="ABC_tran"/>
    <property type="match status" value="1"/>
</dbReference>
<evidence type="ECO:0000256" key="9">
    <source>
        <dbReference type="ARBA" id="ARBA00023136"/>
    </source>
</evidence>
<dbReference type="InterPro" id="IPR003439">
    <property type="entry name" value="ABC_transporter-like_ATP-bd"/>
</dbReference>
<feature type="domain" description="ABC transporter" evidence="11">
    <location>
        <begin position="72"/>
        <end position="315"/>
    </location>
</feature>
<dbReference type="InterPro" id="IPR013581">
    <property type="entry name" value="PDR_assoc"/>
</dbReference>
<evidence type="ECO:0000313" key="12">
    <source>
        <dbReference type="EMBL" id="PKI53074.1"/>
    </source>
</evidence>
<dbReference type="Gene3D" id="3.40.50.300">
    <property type="entry name" value="P-loop containing nucleotide triphosphate hydrolases"/>
    <property type="match status" value="1"/>
</dbReference>
<dbReference type="EMBL" id="PGOL01001886">
    <property type="protein sequence ID" value="PKI53074.1"/>
    <property type="molecule type" value="Genomic_DNA"/>
</dbReference>
<dbReference type="GO" id="GO:0016887">
    <property type="term" value="F:ATP hydrolysis activity"/>
    <property type="evidence" value="ECO:0007669"/>
    <property type="project" value="InterPro"/>
</dbReference>
<dbReference type="SUPFAM" id="SSF52540">
    <property type="entry name" value="P-loop containing nucleoside triphosphate hydrolases"/>
    <property type="match status" value="1"/>
</dbReference>
<feature type="transmembrane region" description="Helical" evidence="10">
    <location>
        <begin position="644"/>
        <end position="666"/>
    </location>
</feature>
<dbReference type="InterPro" id="IPR003593">
    <property type="entry name" value="AAA+_ATPase"/>
</dbReference>
<keyword evidence="3" id="KW-0813">Transport</keyword>
<evidence type="ECO:0000256" key="4">
    <source>
        <dbReference type="ARBA" id="ARBA00022692"/>
    </source>
</evidence>
<keyword evidence="7" id="KW-0067">ATP-binding</keyword>
<dbReference type="PANTHER" id="PTHR19241">
    <property type="entry name" value="ATP-BINDING CASSETTE TRANSPORTER"/>
    <property type="match status" value="1"/>
</dbReference>
<dbReference type="Pfam" id="PF19055">
    <property type="entry name" value="ABC2_membrane_7"/>
    <property type="match status" value="1"/>
</dbReference>
<dbReference type="GO" id="GO:0005886">
    <property type="term" value="C:plasma membrane"/>
    <property type="evidence" value="ECO:0007669"/>
    <property type="project" value="UniProtKB-ARBA"/>
</dbReference>